<dbReference type="GO" id="GO:0001216">
    <property type="term" value="F:DNA-binding transcription activator activity"/>
    <property type="evidence" value="ECO:0000318"/>
    <property type="project" value="GO_Central"/>
</dbReference>
<feature type="domain" description="LOB" evidence="2">
    <location>
        <begin position="22"/>
        <end position="123"/>
    </location>
</feature>
<evidence type="ECO:0000259" key="2">
    <source>
        <dbReference type="PROSITE" id="PS50891"/>
    </source>
</evidence>
<dbReference type="OMA" id="PRINHLM"/>
<dbReference type="AlphaFoldDB" id="A0A0K9NWJ4"/>
<comment type="similarity">
    <text evidence="1">Belongs to the LOB domain-containing protein family.</text>
</comment>
<dbReference type="InterPro" id="IPR004883">
    <property type="entry name" value="LOB"/>
</dbReference>
<dbReference type="Pfam" id="PF03195">
    <property type="entry name" value="LOB"/>
    <property type="match status" value="1"/>
</dbReference>
<organism evidence="3 4">
    <name type="scientific">Zostera marina</name>
    <name type="common">Eelgrass</name>
    <dbReference type="NCBI Taxonomy" id="29655"/>
    <lineage>
        <taxon>Eukaryota</taxon>
        <taxon>Viridiplantae</taxon>
        <taxon>Streptophyta</taxon>
        <taxon>Embryophyta</taxon>
        <taxon>Tracheophyta</taxon>
        <taxon>Spermatophyta</taxon>
        <taxon>Magnoliopsida</taxon>
        <taxon>Liliopsida</taxon>
        <taxon>Zosteraceae</taxon>
        <taxon>Zostera</taxon>
    </lineage>
</organism>
<sequence>MASSVTAAAVAGFPSSSSSSSSPCAACKFLRRKCQPDCVFAPYFPPHNPGKFSSVHKVFGASNVTKILNELKPHQRDDAVNSLAFEADMRLRDPVYGCVGLISFLQHQLREVEAQLHHTKLELSMYEKCNDKSTVAAAAAGNGLNILLNHQPVGVGPFQPRINHLMHGSPYHDAGITNNMTPSTNVAAPPTGLHFTFAGVDGRHMFIGPT</sequence>
<protein>
    <submittedName>
        <fullName evidence="3">LOB domain protein</fullName>
    </submittedName>
</protein>
<evidence type="ECO:0000313" key="3">
    <source>
        <dbReference type="EMBL" id="KMZ60412.1"/>
    </source>
</evidence>
<evidence type="ECO:0000313" key="4">
    <source>
        <dbReference type="Proteomes" id="UP000036987"/>
    </source>
</evidence>
<dbReference type="OrthoDB" id="1893065at2759"/>
<name>A0A0K9NWJ4_ZOSMR</name>
<dbReference type="STRING" id="29655.A0A0K9NWJ4"/>
<evidence type="ECO:0000256" key="1">
    <source>
        <dbReference type="ARBA" id="ARBA00005474"/>
    </source>
</evidence>
<dbReference type="EMBL" id="LFYR01001623">
    <property type="protein sequence ID" value="KMZ60412.1"/>
    <property type="molecule type" value="Genomic_DNA"/>
</dbReference>
<accession>A0A0K9NWJ4</accession>
<comment type="caution">
    <text evidence="3">The sequence shown here is derived from an EMBL/GenBank/DDBJ whole genome shotgun (WGS) entry which is preliminary data.</text>
</comment>
<dbReference type="PANTHER" id="PTHR31301:SF68">
    <property type="entry name" value="LOB DOMAIN-CONTAINING PROTEIN 32-RELATED"/>
    <property type="match status" value="1"/>
</dbReference>
<dbReference type="PANTHER" id="PTHR31301">
    <property type="entry name" value="LOB DOMAIN-CONTAINING PROTEIN 4-RELATED"/>
    <property type="match status" value="1"/>
</dbReference>
<dbReference type="PROSITE" id="PS50891">
    <property type="entry name" value="LOB"/>
    <property type="match status" value="1"/>
</dbReference>
<dbReference type="GO" id="GO:0006355">
    <property type="term" value="P:regulation of DNA-templated transcription"/>
    <property type="evidence" value="ECO:0000318"/>
    <property type="project" value="GO_Central"/>
</dbReference>
<reference evidence="4" key="1">
    <citation type="journal article" date="2016" name="Nature">
        <title>The genome of the seagrass Zostera marina reveals angiosperm adaptation to the sea.</title>
        <authorList>
            <person name="Olsen J.L."/>
            <person name="Rouze P."/>
            <person name="Verhelst B."/>
            <person name="Lin Y.-C."/>
            <person name="Bayer T."/>
            <person name="Collen J."/>
            <person name="Dattolo E."/>
            <person name="De Paoli E."/>
            <person name="Dittami S."/>
            <person name="Maumus F."/>
            <person name="Michel G."/>
            <person name="Kersting A."/>
            <person name="Lauritano C."/>
            <person name="Lohaus R."/>
            <person name="Toepel M."/>
            <person name="Tonon T."/>
            <person name="Vanneste K."/>
            <person name="Amirebrahimi M."/>
            <person name="Brakel J."/>
            <person name="Bostroem C."/>
            <person name="Chovatia M."/>
            <person name="Grimwood J."/>
            <person name="Jenkins J.W."/>
            <person name="Jueterbock A."/>
            <person name="Mraz A."/>
            <person name="Stam W.T."/>
            <person name="Tice H."/>
            <person name="Bornberg-Bauer E."/>
            <person name="Green P.J."/>
            <person name="Pearson G.A."/>
            <person name="Procaccini G."/>
            <person name="Duarte C.M."/>
            <person name="Schmutz J."/>
            <person name="Reusch T.B.H."/>
            <person name="Van de Peer Y."/>
        </authorList>
    </citation>
    <scope>NUCLEOTIDE SEQUENCE [LARGE SCALE GENOMIC DNA]</scope>
    <source>
        <strain evidence="4">cv. Finnish</strain>
    </source>
</reference>
<dbReference type="GO" id="GO:0005634">
    <property type="term" value="C:nucleus"/>
    <property type="evidence" value="ECO:0000318"/>
    <property type="project" value="GO_Central"/>
</dbReference>
<keyword evidence="4" id="KW-1185">Reference proteome</keyword>
<dbReference type="Proteomes" id="UP000036987">
    <property type="component" value="Unassembled WGS sequence"/>
</dbReference>
<proteinExistence type="inferred from homology"/>
<gene>
    <name evidence="3" type="ORF">ZOSMA_5G02800</name>
</gene>